<dbReference type="PANTHER" id="PTHR45526">
    <property type="entry name" value="TRANSCRIPTIONAL REGULATORY PROTEIN DPIA"/>
    <property type="match status" value="1"/>
</dbReference>
<dbReference type="PIRSF" id="PIRSF006171">
    <property type="entry name" value="RR_citrat_malat"/>
    <property type="match status" value="1"/>
</dbReference>
<keyword evidence="8 9" id="KW-0804">Transcription</keyword>
<evidence type="ECO:0000256" key="9">
    <source>
        <dbReference type="PIRNR" id="PIRNR006171"/>
    </source>
</evidence>
<accession>A0A2N3XXY0</accession>
<evidence type="ECO:0000256" key="10">
    <source>
        <dbReference type="PROSITE-ProRule" id="PRU00169"/>
    </source>
</evidence>
<evidence type="ECO:0000313" key="12">
    <source>
        <dbReference type="EMBL" id="PKW15536.1"/>
    </source>
</evidence>
<evidence type="ECO:0000259" key="11">
    <source>
        <dbReference type="PROSITE" id="PS50110"/>
    </source>
</evidence>
<evidence type="ECO:0000256" key="8">
    <source>
        <dbReference type="ARBA" id="ARBA00023163"/>
    </source>
</evidence>
<dbReference type="EMBL" id="PJNB01000001">
    <property type="protein sequence ID" value="PKW15536.1"/>
    <property type="molecule type" value="Genomic_DNA"/>
</dbReference>
<keyword evidence="2 9" id="KW-0963">Cytoplasm</keyword>
<reference evidence="12" key="1">
    <citation type="submission" date="2017-12" db="EMBL/GenBank/DDBJ databases">
        <title>Sequencing the genomes of 1000 Actinobacteria strains.</title>
        <authorList>
            <person name="Klenk H.-P."/>
        </authorList>
    </citation>
    <scope>NUCLEOTIDE SEQUENCE [LARGE SCALE GENOMIC DNA]</scope>
    <source>
        <strain evidence="12">DSM 44228</strain>
    </source>
</reference>
<protein>
    <recommendedName>
        <fullName evidence="9">Transcriptional regulatory protein</fullName>
    </recommendedName>
</protein>
<organism evidence="12 13">
    <name type="scientific">Saccharopolyspora spinosa</name>
    <dbReference type="NCBI Taxonomy" id="60894"/>
    <lineage>
        <taxon>Bacteria</taxon>
        <taxon>Bacillati</taxon>
        <taxon>Actinomycetota</taxon>
        <taxon>Actinomycetes</taxon>
        <taxon>Pseudonocardiales</taxon>
        <taxon>Pseudonocardiaceae</taxon>
        <taxon>Saccharopolyspora</taxon>
    </lineage>
</organism>
<comment type="subcellular location">
    <subcellularLocation>
        <location evidence="1 9">Cytoplasm</location>
    </subcellularLocation>
</comment>
<dbReference type="GO" id="GO:0005737">
    <property type="term" value="C:cytoplasm"/>
    <property type="evidence" value="ECO:0007669"/>
    <property type="project" value="UniProtKB-SubCell"/>
</dbReference>
<keyword evidence="4 9" id="KW-0902">Two-component regulatory system</keyword>
<feature type="domain" description="Response regulatory" evidence="11">
    <location>
        <begin position="3"/>
        <end position="123"/>
    </location>
</feature>
<dbReference type="RefSeq" id="WP_010307526.1">
    <property type="nucleotide sequence ID" value="NZ_CP061007.1"/>
</dbReference>
<evidence type="ECO:0000256" key="5">
    <source>
        <dbReference type="ARBA" id="ARBA00023015"/>
    </source>
</evidence>
<dbReference type="SMART" id="SM00448">
    <property type="entry name" value="REC"/>
    <property type="match status" value="1"/>
</dbReference>
<dbReference type="PROSITE" id="PS50110">
    <property type="entry name" value="RESPONSE_REGULATORY"/>
    <property type="match status" value="1"/>
</dbReference>
<evidence type="ECO:0000256" key="2">
    <source>
        <dbReference type="ARBA" id="ARBA00022490"/>
    </source>
</evidence>
<dbReference type="InterPro" id="IPR001789">
    <property type="entry name" value="Sig_transdc_resp-reg_receiver"/>
</dbReference>
<dbReference type="InterPro" id="IPR051271">
    <property type="entry name" value="2C-system_Tx_regulators"/>
</dbReference>
<dbReference type="GO" id="GO:0000156">
    <property type="term" value="F:phosphorelay response regulator activity"/>
    <property type="evidence" value="ECO:0007669"/>
    <property type="project" value="TreeGrafter"/>
</dbReference>
<feature type="modified residue" description="4-aspartylphosphate" evidence="10">
    <location>
        <position position="54"/>
    </location>
</feature>
<dbReference type="Pfam" id="PF00072">
    <property type="entry name" value="Response_reg"/>
    <property type="match status" value="1"/>
</dbReference>
<keyword evidence="7 9" id="KW-0010">Activator</keyword>
<dbReference type="InterPro" id="IPR024187">
    <property type="entry name" value="Sig_transdc_resp-reg_cit/mal"/>
</dbReference>
<dbReference type="Proteomes" id="UP000233786">
    <property type="component" value="Unassembled WGS sequence"/>
</dbReference>
<dbReference type="Gene3D" id="3.40.50.2300">
    <property type="match status" value="1"/>
</dbReference>
<dbReference type="GO" id="GO:0003677">
    <property type="term" value="F:DNA binding"/>
    <property type="evidence" value="ECO:0007669"/>
    <property type="project" value="UniProtKB-KW"/>
</dbReference>
<evidence type="ECO:0000313" key="13">
    <source>
        <dbReference type="Proteomes" id="UP000233786"/>
    </source>
</evidence>
<dbReference type="STRING" id="994479.GCA_000194155_03819"/>
<dbReference type="OrthoDB" id="7187989at2"/>
<dbReference type="SUPFAM" id="SSF52172">
    <property type="entry name" value="CheY-like"/>
    <property type="match status" value="1"/>
</dbReference>
<dbReference type="AlphaFoldDB" id="A0A2N3XXY0"/>
<keyword evidence="3 10" id="KW-0597">Phosphoprotein</keyword>
<dbReference type="PANTHER" id="PTHR45526:SF1">
    <property type="entry name" value="TRANSCRIPTIONAL REGULATORY PROTEIN DCUR-RELATED"/>
    <property type="match status" value="1"/>
</dbReference>
<sequence>MIKVLVVDDDFMVAKVHSGYVARVEGFEVVGVAHTGADAIRAVDELRPELVLLDIYLPDMDGLSVLRQLRASTERPSADPDVIMITAARDLDTVRGAIRGGALHYLIKPFSYDALRDQLENFRSLHQKLSELPGDSPAAQQDVDQLFGTRSRSTAPPPKGLATETAEIVERILRETTAAGEDVSATECADAAGVSRVSARKYLEHFVTSGRAEVRLRYGNTGRPERRYRWTH</sequence>
<keyword evidence="6 9" id="KW-0238">DNA-binding</keyword>
<evidence type="ECO:0000256" key="4">
    <source>
        <dbReference type="ARBA" id="ARBA00023012"/>
    </source>
</evidence>
<proteinExistence type="predicted"/>
<gene>
    <name evidence="12" type="ORF">A8926_3262</name>
</gene>
<dbReference type="CDD" id="cd19925">
    <property type="entry name" value="REC_citrate_TCS"/>
    <property type="match status" value="1"/>
</dbReference>
<keyword evidence="5 9" id="KW-0805">Transcription regulation</keyword>
<evidence type="ECO:0000256" key="1">
    <source>
        <dbReference type="ARBA" id="ARBA00004496"/>
    </source>
</evidence>
<evidence type="ECO:0000256" key="6">
    <source>
        <dbReference type="ARBA" id="ARBA00023125"/>
    </source>
</evidence>
<name>A0A2N3XXY0_SACSN</name>
<dbReference type="InterPro" id="IPR011006">
    <property type="entry name" value="CheY-like_superfamily"/>
</dbReference>
<comment type="caution">
    <text evidence="12">The sequence shown here is derived from an EMBL/GenBank/DDBJ whole genome shotgun (WGS) entry which is preliminary data.</text>
</comment>
<keyword evidence="13" id="KW-1185">Reference proteome</keyword>
<evidence type="ECO:0000256" key="7">
    <source>
        <dbReference type="ARBA" id="ARBA00023159"/>
    </source>
</evidence>
<evidence type="ECO:0000256" key="3">
    <source>
        <dbReference type="ARBA" id="ARBA00022553"/>
    </source>
</evidence>
<dbReference type="GO" id="GO:0003700">
    <property type="term" value="F:DNA-binding transcription factor activity"/>
    <property type="evidence" value="ECO:0007669"/>
    <property type="project" value="InterPro"/>
</dbReference>